<organism evidence="10 11">
    <name type="scientific">Roseimicrobium gellanilyticum</name>
    <dbReference type="NCBI Taxonomy" id="748857"/>
    <lineage>
        <taxon>Bacteria</taxon>
        <taxon>Pseudomonadati</taxon>
        <taxon>Verrucomicrobiota</taxon>
        <taxon>Verrucomicrobiia</taxon>
        <taxon>Verrucomicrobiales</taxon>
        <taxon>Verrucomicrobiaceae</taxon>
        <taxon>Roseimicrobium</taxon>
    </lineage>
</organism>
<sequence>MSQLIPAFDFHRMVVSPWTDAIDVYGWMVLMAFLVTATCGLVGNYLILRRMALVGDAISHSVLPGLAVAYLATGALSIPIMFAGALGAGLLTTGLIEFIHTRSRIKADAAIGITFCTLFALGVVIINVFASRVHLDTDCVLYGELSYLSRGADEIAPQEVLVMGGVAIVVALLIALFYKELLVSSFDASLSASLGFPPKLIHLALMAVLSIVIVSAFESVGAILVIATLILPGATAQLISSRLSACLWLSVVFAAISSVLGLHLSLWIGSSMAAAVVVSGTGLFVLAWLFGPHGLLRSRAATHNAIDGGKEVSSAGRVTE</sequence>
<feature type="transmembrane region" description="Helical" evidence="9">
    <location>
        <begin position="24"/>
        <end position="46"/>
    </location>
</feature>
<feature type="transmembrane region" description="Helical" evidence="9">
    <location>
        <begin position="246"/>
        <end position="266"/>
    </location>
</feature>
<evidence type="ECO:0000256" key="5">
    <source>
        <dbReference type="ARBA" id="ARBA00022692"/>
    </source>
</evidence>
<evidence type="ECO:0000256" key="7">
    <source>
        <dbReference type="ARBA" id="ARBA00023136"/>
    </source>
</evidence>
<keyword evidence="5 8" id="KW-0812">Transmembrane</keyword>
<feature type="transmembrane region" description="Helical" evidence="9">
    <location>
        <begin position="53"/>
        <end position="72"/>
    </location>
</feature>
<feature type="transmembrane region" description="Helical" evidence="9">
    <location>
        <begin position="155"/>
        <end position="178"/>
    </location>
</feature>
<feature type="transmembrane region" description="Helical" evidence="9">
    <location>
        <begin position="199"/>
        <end position="217"/>
    </location>
</feature>
<comment type="similarity">
    <text evidence="2 8">Belongs to the ABC-3 integral membrane protein family.</text>
</comment>
<comment type="caution">
    <text evidence="10">The sequence shown here is derived from an EMBL/GenBank/DDBJ whole genome shotgun (WGS) entry which is preliminary data.</text>
</comment>
<dbReference type="Gene3D" id="1.10.3470.10">
    <property type="entry name" value="ABC transporter involved in vitamin B12 uptake, BtuC"/>
    <property type="match status" value="1"/>
</dbReference>
<reference evidence="10 11" key="1">
    <citation type="submission" date="2018-06" db="EMBL/GenBank/DDBJ databases">
        <title>Genomic Encyclopedia of Type Strains, Phase IV (KMG-IV): sequencing the most valuable type-strain genomes for metagenomic binning, comparative biology and taxonomic classification.</title>
        <authorList>
            <person name="Goeker M."/>
        </authorList>
    </citation>
    <scope>NUCLEOTIDE SEQUENCE [LARGE SCALE GENOMIC DNA]</scope>
    <source>
        <strain evidence="10 11">DSM 25532</strain>
    </source>
</reference>
<proteinExistence type="inferred from homology"/>
<dbReference type="SUPFAM" id="SSF81345">
    <property type="entry name" value="ABC transporter involved in vitamin B12 uptake, BtuC"/>
    <property type="match status" value="1"/>
</dbReference>
<evidence type="ECO:0000256" key="1">
    <source>
        <dbReference type="ARBA" id="ARBA00004651"/>
    </source>
</evidence>
<evidence type="ECO:0000256" key="8">
    <source>
        <dbReference type="RuleBase" id="RU003943"/>
    </source>
</evidence>
<dbReference type="GO" id="GO:0043190">
    <property type="term" value="C:ATP-binding cassette (ABC) transporter complex"/>
    <property type="evidence" value="ECO:0007669"/>
    <property type="project" value="InterPro"/>
</dbReference>
<dbReference type="InterPro" id="IPR037294">
    <property type="entry name" value="ABC_BtuC-like"/>
</dbReference>
<keyword evidence="4" id="KW-1003">Cell membrane</keyword>
<protein>
    <submittedName>
        <fullName evidence="10">Manganese/zinc/iron transport system permease protein</fullName>
    </submittedName>
</protein>
<dbReference type="Pfam" id="PF00950">
    <property type="entry name" value="ABC-3"/>
    <property type="match status" value="1"/>
</dbReference>
<dbReference type="Proteomes" id="UP000253426">
    <property type="component" value="Unassembled WGS sequence"/>
</dbReference>
<evidence type="ECO:0000256" key="3">
    <source>
        <dbReference type="ARBA" id="ARBA00022448"/>
    </source>
</evidence>
<keyword evidence="3 8" id="KW-0813">Transport</keyword>
<feature type="transmembrane region" description="Helical" evidence="9">
    <location>
        <begin position="111"/>
        <end position="135"/>
    </location>
</feature>
<evidence type="ECO:0000256" key="4">
    <source>
        <dbReference type="ARBA" id="ARBA00022475"/>
    </source>
</evidence>
<evidence type="ECO:0000313" key="10">
    <source>
        <dbReference type="EMBL" id="RBP43730.1"/>
    </source>
</evidence>
<dbReference type="CDD" id="cd06550">
    <property type="entry name" value="TM_ABC_iron-siderophores_like"/>
    <property type="match status" value="1"/>
</dbReference>
<dbReference type="PANTHER" id="PTHR30477:SF8">
    <property type="entry name" value="METAL TRANSPORT SYSTEM MEMBRANE PROTEIN CT_070-RELATED"/>
    <property type="match status" value="1"/>
</dbReference>
<dbReference type="OrthoDB" id="9788905at2"/>
<dbReference type="GO" id="GO:0055085">
    <property type="term" value="P:transmembrane transport"/>
    <property type="evidence" value="ECO:0007669"/>
    <property type="project" value="InterPro"/>
</dbReference>
<evidence type="ECO:0000256" key="9">
    <source>
        <dbReference type="SAM" id="Phobius"/>
    </source>
</evidence>
<keyword evidence="6 9" id="KW-1133">Transmembrane helix</keyword>
<accession>A0A366HLB8</accession>
<dbReference type="EMBL" id="QNRR01000005">
    <property type="protein sequence ID" value="RBP43730.1"/>
    <property type="molecule type" value="Genomic_DNA"/>
</dbReference>
<dbReference type="PANTHER" id="PTHR30477">
    <property type="entry name" value="ABC-TRANSPORTER METAL-BINDING PROTEIN"/>
    <property type="match status" value="1"/>
</dbReference>
<name>A0A366HLB8_9BACT</name>
<keyword evidence="7 9" id="KW-0472">Membrane</keyword>
<evidence type="ECO:0000313" key="11">
    <source>
        <dbReference type="Proteomes" id="UP000253426"/>
    </source>
</evidence>
<dbReference type="InterPro" id="IPR001626">
    <property type="entry name" value="ABC_TroCD"/>
</dbReference>
<comment type="subcellular location">
    <subcellularLocation>
        <location evidence="1 8">Cell membrane</location>
        <topology evidence="1 8">Multi-pass membrane protein</topology>
    </subcellularLocation>
</comment>
<dbReference type="GO" id="GO:0010043">
    <property type="term" value="P:response to zinc ion"/>
    <property type="evidence" value="ECO:0007669"/>
    <property type="project" value="TreeGrafter"/>
</dbReference>
<dbReference type="RefSeq" id="WP_113959208.1">
    <property type="nucleotide sequence ID" value="NZ_QNRR01000005.1"/>
</dbReference>
<feature type="transmembrane region" description="Helical" evidence="9">
    <location>
        <begin position="272"/>
        <end position="290"/>
    </location>
</feature>
<keyword evidence="11" id="KW-1185">Reference proteome</keyword>
<dbReference type="AlphaFoldDB" id="A0A366HLB8"/>
<evidence type="ECO:0000256" key="2">
    <source>
        <dbReference type="ARBA" id="ARBA00008034"/>
    </source>
</evidence>
<evidence type="ECO:0000256" key="6">
    <source>
        <dbReference type="ARBA" id="ARBA00022989"/>
    </source>
</evidence>
<gene>
    <name evidence="10" type="ORF">DES53_105129</name>
</gene>